<feature type="signal peptide" evidence="2">
    <location>
        <begin position="1"/>
        <end position="15"/>
    </location>
</feature>
<feature type="compositionally biased region" description="Low complexity" evidence="1">
    <location>
        <begin position="258"/>
        <end position="275"/>
    </location>
</feature>
<evidence type="ECO:0000313" key="3">
    <source>
        <dbReference type="EMBL" id="CAE7209745.1"/>
    </source>
</evidence>
<feature type="region of interest" description="Disordered" evidence="1">
    <location>
        <begin position="258"/>
        <end position="282"/>
    </location>
</feature>
<sequence length="282" mass="28628">MIWAALLLIAGTARCDPRIALQVGVDGDIGRPLMRSKGHMVFRSQSDFIEQGQGPNQSVLQCHEGIQSRAVCCPSSCGTCGGPICALLPGGSGSCCFVNILASGRECSAGVGAPCVVGDGFHADDVCDGIPSTPVCCPDSCGSCGGEACSNFPGGSENCCHRPIVGSGRKCSADTAPPCAMYGDSFLHPPATVAATTATMTSTSTTTTTGTTTTVTVTTTTRTVTTSTFTTTTITGTTTTTGTSTATTTTTTLTTTTQVTRSSTTTTVVTRPWTTQSKPSET</sequence>
<name>A0A812JIE8_9DINO</name>
<protein>
    <submittedName>
        <fullName evidence="3">Uncharacterized protein</fullName>
    </submittedName>
</protein>
<organism evidence="3 4">
    <name type="scientific">Symbiodinium necroappetens</name>
    <dbReference type="NCBI Taxonomy" id="1628268"/>
    <lineage>
        <taxon>Eukaryota</taxon>
        <taxon>Sar</taxon>
        <taxon>Alveolata</taxon>
        <taxon>Dinophyceae</taxon>
        <taxon>Suessiales</taxon>
        <taxon>Symbiodiniaceae</taxon>
        <taxon>Symbiodinium</taxon>
    </lineage>
</organism>
<dbReference type="AlphaFoldDB" id="A0A812JIE8"/>
<evidence type="ECO:0000313" key="4">
    <source>
        <dbReference type="Proteomes" id="UP000601435"/>
    </source>
</evidence>
<feature type="chain" id="PRO_5032401575" evidence="2">
    <location>
        <begin position="16"/>
        <end position="282"/>
    </location>
</feature>
<dbReference type="Proteomes" id="UP000601435">
    <property type="component" value="Unassembled WGS sequence"/>
</dbReference>
<dbReference type="OrthoDB" id="439352at2759"/>
<keyword evidence="2" id="KW-0732">Signal</keyword>
<reference evidence="3" key="1">
    <citation type="submission" date="2021-02" db="EMBL/GenBank/DDBJ databases">
        <authorList>
            <person name="Dougan E. K."/>
            <person name="Rhodes N."/>
            <person name="Thang M."/>
            <person name="Chan C."/>
        </authorList>
    </citation>
    <scope>NUCLEOTIDE SEQUENCE</scope>
</reference>
<accession>A0A812JIE8</accession>
<evidence type="ECO:0000256" key="2">
    <source>
        <dbReference type="SAM" id="SignalP"/>
    </source>
</evidence>
<keyword evidence="4" id="KW-1185">Reference proteome</keyword>
<proteinExistence type="predicted"/>
<dbReference type="EMBL" id="CAJNJA010006398">
    <property type="protein sequence ID" value="CAE7209745.1"/>
    <property type="molecule type" value="Genomic_DNA"/>
</dbReference>
<gene>
    <name evidence="3" type="ORF">SNEC2469_LOCUS2047</name>
</gene>
<evidence type="ECO:0000256" key="1">
    <source>
        <dbReference type="SAM" id="MobiDB-lite"/>
    </source>
</evidence>
<comment type="caution">
    <text evidence="3">The sequence shown here is derived from an EMBL/GenBank/DDBJ whole genome shotgun (WGS) entry which is preliminary data.</text>
</comment>